<proteinExistence type="predicted"/>
<dbReference type="CDD" id="cd06257">
    <property type="entry name" value="DnaJ"/>
    <property type="match status" value="1"/>
</dbReference>
<dbReference type="SUPFAM" id="SSF46565">
    <property type="entry name" value="Chaperone J-domain"/>
    <property type="match status" value="1"/>
</dbReference>
<feature type="domain" description="J" evidence="1">
    <location>
        <begin position="3"/>
        <end position="62"/>
    </location>
</feature>
<dbReference type="SMART" id="SM00271">
    <property type="entry name" value="DnaJ"/>
    <property type="match status" value="1"/>
</dbReference>
<dbReference type="EMBL" id="UOFQ01000161">
    <property type="protein sequence ID" value="VAW89898.1"/>
    <property type="molecule type" value="Genomic_DNA"/>
</dbReference>
<protein>
    <recommendedName>
        <fullName evidence="1">J domain-containing protein</fullName>
    </recommendedName>
</protein>
<evidence type="ECO:0000259" key="1">
    <source>
        <dbReference type="PROSITE" id="PS50076"/>
    </source>
</evidence>
<sequence>MLDPYLVLNLSRTPSDEEVRSAYLKAVRENPPEQDAECFQAIQAAYEAIKTHRLRLKHQLFCADPVSPTELLSQATRTATPSRPSLSQFQALLRHGLKSVR</sequence>
<name>A0A3B0Z917_9ZZZZ</name>
<gene>
    <name evidence="2" type="ORF">MNBD_GAMMA17-830</name>
</gene>
<dbReference type="Gene3D" id="1.10.287.110">
    <property type="entry name" value="DnaJ domain"/>
    <property type="match status" value="1"/>
</dbReference>
<dbReference type="InterPro" id="IPR001623">
    <property type="entry name" value="DnaJ_domain"/>
</dbReference>
<dbReference type="AlphaFoldDB" id="A0A3B0Z917"/>
<dbReference type="PROSITE" id="PS50076">
    <property type="entry name" value="DNAJ_2"/>
    <property type="match status" value="1"/>
</dbReference>
<dbReference type="Pfam" id="PF00226">
    <property type="entry name" value="DnaJ"/>
    <property type="match status" value="1"/>
</dbReference>
<evidence type="ECO:0000313" key="2">
    <source>
        <dbReference type="EMBL" id="VAW89898.1"/>
    </source>
</evidence>
<reference evidence="2" key="1">
    <citation type="submission" date="2018-06" db="EMBL/GenBank/DDBJ databases">
        <authorList>
            <person name="Zhirakovskaya E."/>
        </authorList>
    </citation>
    <scope>NUCLEOTIDE SEQUENCE</scope>
</reference>
<dbReference type="InterPro" id="IPR036869">
    <property type="entry name" value="J_dom_sf"/>
</dbReference>
<organism evidence="2">
    <name type="scientific">hydrothermal vent metagenome</name>
    <dbReference type="NCBI Taxonomy" id="652676"/>
    <lineage>
        <taxon>unclassified sequences</taxon>
        <taxon>metagenomes</taxon>
        <taxon>ecological metagenomes</taxon>
    </lineage>
</organism>
<accession>A0A3B0Z917</accession>